<evidence type="ECO:0000259" key="1">
    <source>
        <dbReference type="PROSITE" id="PS51186"/>
    </source>
</evidence>
<gene>
    <name evidence="2" type="ORF">AMR76_19945</name>
</gene>
<keyword evidence="3" id="KW-1185">Reference proteome</keyword>
<sequence>MKLVAPHPCYESAFHIFYQDFVHHDPENSAYYEPSQHAFAQYVQRLNDEAQGIGLPTGYVPCNHFWLVDDAHQILGAIRVRHHIENDFLRVECGHIGYDVAPSQRRQGVGSHMLSLALRQAHALGIERALLVADSDNWASRGVIENNGGVFESLVWGKVFECELARYWIETSGSAPN</sequence>
<dbReference type="CDD" id="cd04301">
    <property type="entry name" value="NAT_SF"/>
    <property type="match status" value="1"/>
</dbReference>
<proteinExistence type="predicted"/>
<reference evidence="2 3" key="1">
    <citation type="submission" date="2015-08" db="EMBL/GenBank/DDBJ databases">
        <title>Antibacterial properties of a collection of Vibrionaceae strains.</title>
        <authorList>
            <person name="Giubergia S."/>
        </authorList>
    </citation>
    <scope>NUCLEOTIDE SEQUENCE [LARGE SCALE GENOMIC DNA]</scope>
    <source>
        <strain evidence="2 3">S0821</strain>
    </source>
</reference>
<dbReference type="GO" id="GO:0016747">
    <property type="term" value="F:acyltransferase activity, transferring groups other than amino-acyl groups"/>
    <property type="evidence" value="ECO:0007669"/>
    <property type="project" value="InterPro"/>
</dbReference>
<evidence type="ECO:0000313" key="2">
    <source>
        <dbReference type="EMBL" id="KQH84118.1"/>
    </source>
</evidence>
<dbReference type="InterPro" id="IPR000182">
    <property type="entry name" value="GNAT_dom"/>
</dbReference>
<dbReference type="InParanoid" id="A0A0Q2RJA0"/>
<dbReference type="AlphaFoldDB" id="A0A0Q2RJA0"/>
<dbReference type="PROSITE" id="PS51186">
    <property type="entry name" value="GNAT"/>
    <property type="match status" value="1"/>
</dbReference>
<dbReference type="EMBL" id="LKHS01000022">
    <property type="protein sequence ID" value="KQH84118.1"/>
    <property type="molecule type" value="Genomic_DNA"/>
</dbReference>
<dbReference type="SUPFAM" id="SSF55729">
    <property type="entry name" value="Acyl-CoA N-acyltransferases (Nat)"/>
    <property type="match status" value="1"/>
</dbReference>
<name>A0A0Q2RJA0_VIBFU</name>
<comment type="caution">
    <text evidence="2">The sequence shown here is derived from an EMBL/GenBank/DDBJ whole genome shotgun (WGS) entry which is preliminary data.</text>
</comment>
<keyword evidence="2" id="KW-0808">Transferase</keyword>
<dbReference type="Pfam" id="PF13302">
    <property type="entry name" value="Acetyltransf_3"/>
    <property type="match status" value="1"/>
</dbReference>
<dbReference type="Proteomes" id="UP000051221">
    <property type="component" value="Unassembled WGS sequence"/>
</dbReference>
<accession>A0A0Q2RJA0</accession>
<dbReference type="RefSeq" id="WP_038152099.1">
    <property type="nucleotide sequence ID" value="NZ_CABLCD010000014.1"/>
</dbReference>
<protein>
    <submittedName>
        <fullName evidence="2">Acetyltransferase</fullName>
    </submittedName>
</protein>
<feature type="domain" description="N-acetyltransferase" evidence="1">
    <location>
        <begin position="1"/>
        <end position="169"/>
    </location>
</feature>
<dbReference type="GeneID" id="50538110"/>
<dbReference type="InterPro" id="IPR016181">
    <property type="entry name" value="Acyl_CoA_acyltransferase"/>
</dbReference>
<dbReference type="PANTHER" id="PTHR39173:SF1">
    <property type="entry name" value="ACETYLTRANSFERASE"/>
    <property type="match status" value="1"/>
</dbReference>
<dbReference type="Gene3D" id="3.40.630.30">
    <property type="match status" value="1"/>
</dbReference>
<evidence type="ECO:0000313" key="3">
    <source>
        <dbReference type="Proteomes" id="UP000051221"/>
    </source>
</evidence>
<organism evidence="2 3">
    <name type="scientific">Vibrio furnissii</name>
    <dbReference type="NCBI Taxonomy" id="29494"/>
    <lineage>
        <taxon>Bacteria</taxon>
        <taxon>Pseudomonadati</taxon>
        <taxon>Pseudomonadota</taxon>
        <taxon>Gammaproteobacteria</taxon>
        <taxon>Vibrionales</taxon>
        <taxon>Vibrionaceae</taxon>
        <taxon>Vibrio</taxon>
    </lineage>
</organism>
<dbReference type="PANTHER" id="PTHR39173">
    <property type="entry name" value="ACETYLTRANSFERASE"/>
    <property type="match status" value="1"/>
</dbReference>